<dbReference type="GO" id="GO:0045892">
    <property type="term" value="P:negative regulation of DNA-templated transcription"/>
    <property type="evidence" value="ECO:0007669"/>
    <property type="project" value="TreeGrafter"/>
</dbReference>
<dbReference type="GO" id="GO:0003677">
    <property type="term" value="F:DNA binding"/>
    <property type="evidence" value="ECO:0007669"/>
    <property type="project" value="UniProtKB-KW"/>
</dbReference>
<keyword evidence="7" id="KW-1185">Reference proteome</keyword>
<protein>
    <submittedName>
        <fullName evidence="6">IclR family transcriptional regulator</fullName>
    </submittedName>
</protein>
<dbReference type="Gene3D" id="3.30.450.40">
    <property type="match status" value="1"/>
</dbReference>
<keyword evidence="2" id="KW-0238">DNA-binding</keyword>
<dbReference type="PROSITE" id="PS51077">
    <property type="entry name" value="HTH_ICLR"/>
    <property type="match status" value="1"/>
</dbReference>
<evidence type="ECO:0000256" key="1">
    <source>
        <dbReference type="ARBA" id="ARBA00023015"/>
    </source>
</evidence>
<dbReference type="Pfam" id="PF01614">
    <property type="entry name" value="IclR_C"/>
    <property type="match status" value="1"/>
</dbReference>
<gene>
    <name evidence="6" type="ORF">GCM10025751_51190</name>
</gene>
<dbReference type="Gene3D" id="1.10.10.10">
    <property type="entry name" value="Winged helix-like DNA-binding domain superfamily/Winged helix DNA-binding domain"/>
    <property type="match status" value="1"/>
</dbReference>
<dbReference type="Pfam" id="PF09339">
    <property type="entry name" value="HTH_IclR"/>
    <property type="match status" value="1"/>
</dbReference>
<dbReference type="GO" id="GO:0003700">
    <property type="term" value="F:DNA-binding transcription factor activity"/>
    <property type="evidence" value="ECO:0007669"/>
    <property type="project" value="TreeGrafter"/>
</dbReference>
<sequence length="251" mass="27953">MNYEVKAGTKLFSIVGMVQKLDDPTLTEIATELELPTSTTHNYLQTLKENGYVVDNDGHYKLSLKFLDHGVHAKRKLEIFRYLPPVLQQLAKDTNEAAWFMVEERGHVVGIEKALGDRAVQTTGRIGRHTRLHYHAPGKAILSALPTERVEEIIEHHGLTQPTENTITEFDELLTELEEIEERGVAFDIGEAVPGIRSIAAPVICTGEVHGAVALVGPKNRLKGERFSEELPDLVSGAANELELRLQYDTI</sequence>
<reference evidence="6 7" key="1">
    <citation type="journal article" date="2019" name="Int. J. Syst. Evol. Microbiol.">
        <title>The Global Catalogue of Microorganisms (GCM) 10K type strain sequencing project: providing services to taxonomists for standard genome sequencing and annotation.</title>
        <authorList>
            <consortium name="The Broad Institute Genomics Platform"/>
            <consortium name="The Broad Institute Genome Sequencing Center for Infectious Disease"/>
            <person name="Wu L."/>
            <person name="Ma J."/>
        </authorList>
    </citation>
    <scope>NUCLEOTIDE SEQUENCE [LARGE SCALE GENOMIC DNA]</scope>
    <source>
        <strain evidence="6 7">JCM 17504</strain>
    </source>
</reference>
<evidence type="ECO:0000259" key="4">
    <source>
        <dbReference type="PROSITE" id="PS51077"/>
    </source>
</evidence>
<evidence type="ECO:0000313" key="6">
    <source>
        <dbReference type="EMBL" id="GAA5063083.1"/>
    </source>
</evidence>
<organism evidence="6 7">
    <name type="scientific">Haladaptatus pallidirubidus</name>
    <dbReference type="NCBI Taxonomy" id="1008152"/>
    <lineage>
        <taxon>Archaea</taxon>
        <taxon>Methanobacteriati</taxon>
        <taxon>Methanobacteriota</taxon>
        <taxon>Stenosarchaea group</taxon>
        <taxon>Halobacteria</taxon>
        <taxon>Halobacteriales</taxon>
        <taxon>Haladaptataceae</taxon>
        <taxon>Haladaptatus</taxon>
    </lineage>
</organism>
<dbReference type="InterPro" id="IPR036388">
    <property type="entry name" value="WH-like_DNA-bd_sf"/>
</dbReference>
<evidence type="ECO:0000256" key="2">
    <source>
        <dbReference type="ARBA" id="ARBA00023125"/>
    </source>
</evidence>
<dbReference type="InterPro" id="IPR050707">
    <property type="entry name" value="HTH_MetabolicPath_Reg"/>
</dbReference>
<evidence type="ECO:0000259" key="5">
    <source>
        <dbReference type="PROSITE" id="PS51078"/>
    </source>
</evidence>
<dbReference type="RefSeq" id="WP_227778558.1">
    <property type="nucleotide sequence ID" value="NZ_BAABKX010000024.1"/>
</dbReference>
<name>A0AAV3UQZ5_9EURY</name>
<dbReference type="EMBL" id="BAABKX010000024">
    <property type="protein sequence ID" value="GAA5063083.1"/>
    <property type="molecule type" value="Genomic_DNA"/>
</dbReference>
<accession>A0AAV3UQZ5</accession>
<dbReference type="PANTHER" id="PTHR30136:SF35">
    <property type="entry name" value="HTH-TYPE TRANSCRIPTIONAL REGULATOR RV1719"/>
    <property type="match status" value="1"/>
</dbReference>
<dbReference type="Proteomes" id="UP001501729">
    <property type="component" value="Unassembled WGS sequence"/>
</dbReference>
<dbReference type="GeneID" id="68617124"/>
<keyword evidence="3" id="KW-0804">Transcription</keyword>
<evidence type="ECO:0000313" key="7">
    <source>
        <dbReference type="Proteomes" id="UP001501729"/>
    </source>
</evidence>
<proteinExistence type="predicted"/>
<dbReference type="SUPFAM" id="SSF46785">
    <property type="entry name" value="Winged helix' DNA-binding domain"/>
    <property type="match status" value="1"/>
</dbReference>
<dbReference type="PROSITE" id="PS51078">
    <property type="entry name" value="ICLR_ED"/>
    <property type="match status" value="1"/>
</dbReference>
<dbReference type="PANTHER" id="PTHR30136">
    <property type="entry name" value="HELIX-TURN-HELIX TRANSCRIPTIONAL REGULATOR, ICLR FAMILY"/>
    <property type="match status" value="1"/>
</dbReference>
<dbReference type="InterPro" id="IPR029016">
    <property type="entry name" value="GAF-like_dom_sf"/>
</dbReference>
<comment type="caution">
    <text evidence="6">The sequence shown here is derived from an EMBL/GenBank/DDBJ whole genome shotgun (WGS) entry which is preliminary data.</text>
</comment>
<feature type="domain" description="HTH iclR-type" evidence="4">
    <location>
        <begin position="5"/>
        <end position="64"/>
    </location>
</feature>
<dbReference type="InterPro" id="IPR014757">
    <property type="entry name" value="Tscrpt_reg_IclR_C"/>
</dbReference>
<dbReference type="AlphaFoldDB" id="A0AAV3UQZ5"/>
<dbReference type="InterPro" id="IPR036390">
    <property type="entry name" value="WH_DNA-bd_sf"/>
</dbReference>
<keyword evidence="1" id="KW-0805">Transcription regulation</keyword>
<feature type="domain" description="IclR-ED" evidence="5">
    <location>
        <begin position="65"/>
        <end position="248"/>
    </location>
</feature>
<evidence type="ECO:0000256" key="3">
    <source>
        <dbReference type="ARBA" id="ARBA00023163"/>
    </source>
</evidence>
<dbReference type="InterPro" id="IPR005471">
    <property type="entry name" value="Tscrpt_reg_IclR_N"/>
</dbReference>
<dbReference type="SUPFAM" id="SSF55781">
    <property type="entry name" value="GAF domain-like"/>
    <property type="match status" value="1"/>
</dbReference>
<dbReference type="SMART" id="SM00346">
    <property type="entry name" value="HTH_ICLR"/>
    <property type="match status" value="1"/>
</dbReference>